<protein>
    <submittedName>
        <fullName evidence="2">Uncharacterized protein</fullName>
    </submittedName>
</protein>
<name>A0A0F9J2E2_9ZZZZ</name>
<keyword evidence="1" id="KW-0175">Coiled coil</keyword>
<accession>A0A0F9J2E2</accession>
<feature type="non-terminal residue" evidence="2">
    <location>
        <position position="84"/>
    </location>
</feature>
<dbReference type="AlphaFoldDB" id="A0A0F9J2E2"/>
<dbReference type="EMBL" id="LAZR01017509">
    <property type="protein sequence ID" value="KKM00121.1"/>
    <property type="molecule type" value="Genomic_DNA"/>
</dbReference>
<proteinExistence type="predicted"/>
<gene>
    <name evidence="2" type="ORF">LCGC14_1807650</name>
</gene>
<comment type="caution">
    <text evidence="2">The sequence shown here is derived from an EMBL/GenBank/DDBJ whole genome shotgun (WGS) entry which is preliminary data.</text>
</comment>
<reference evidence="2" key="1">
    <citation type="journal article" date="2015" name="Nature">
        <title>Complex archaea that bridge the gap between prokaryotes and eukaryotes.</title>
        <authorList>
            <person name="Spang A."/>
            <person name="Saw J.H."/>
            <person name="Jorgensen S.L."/>
            <person name="Zaremba-Niedzwiedzka K."/>
            <person name="Martijn J."/>
            <person name="Lind A.E."/>
            <person name="van Eijk R."/>
            <person name="Schleper C."/>
            <person name="Guy L."/>
            <person name="Ettema T.J."/>
        </authorList>
    </citation>
    <scope>NUCLEOTIDE SEQUENCE</scope>
</reference>
<evidence type="ECO:0000256" key="1">
    <source>
        <dbReference type="SAM" id="Coils"/>
    </source>
</evidence>
<feature type="coiled-coil region" evidence="1">
    <location>
        <begin position="29"/>
        <end position="56"/>
    </location>
</feature>
<sequence length="84" mass="10073">MKELIAAIAIIGSLLLFLFKRYWSPDAEAKKLRTEIKKLKAKRKEIRHAMRIALRNDEFNDYARLGYERELLDKDLRDLRGIRR</sequence>
<evidence type="ECO:0000313" key="2">
    <source>
        <dbReference type="EMBL" id="KKM00121.1"/>
    </source>
</evidence>
<organism evidence="2">
    <name type="scientific">marine sediment metagenome</name>
    <dbReference type="NCBI Taxonomy" id="412755"/>
    <lineage>
        <taxon>unclassified sequences</taxon>
        <taxon>metagenomes</taxon>
        <taxon>ecological metagenomes</taxon>
    </lineage>
</organism>